<comment type="caution">
    <text evidence="1">The sequence shown here is derived from an EMBL/GenBank/DDBJ whole genome shotgun (WGS) entry which is preliminary data.</text>
</comment>
<accession>A0A7X1I5I0</accession>
<dbReference type="Proteomes" id="UP000517694">
    <property type="component" value="Unassembled WGS sequence"/>
</dbReference>
<keyword evidence="2" id="KW-1185">Reference proteome</keyword>
<organism evidence="1 2">
    <name type="scientific">Streptomyces mexicanus</name>
    <dbReference type="NCBI Taxonomy" id="178566"/>
    <lineage>
        <taxon>Bacteria</taxon>
        <taxon>Bacillati</taxon>
        <taxon>Actinomycetota</taxon>
        <taxon>Actinomycetes</taxon>
        <taxon>Kitasatosporales</taxon>
        <taxon>Streptomycetaceae</taxon>
        <taxon>Streptomyces</taxon>
    </lineage>
</organism>
<evidence type="ECO:0000313" key="1">
    <source>
        <dbReference type="EMBL" id="MBC2868685.1"/>
    </source>
</evidence>
<evidence type="ECO:0000313" key="2">
    <source>
        <dbReference type="Proteomes" id="UP000517694"/>
    </source>
</evidence>
<sequence>MGWLYAEGDNESEGDNHEGWVVAVLSDGTDAERDTFEDAEETWKRRVNWAWSYKYDGNEGRRKAQGLRAVCHCGWRGPRRPVDFNDPDACDVQLKQEWERHCEISMWRMQTQRMKRLISDLDEAFDQLTFRLTADGEPARPLLAVHAATSLLMNVEAWQRDAVRAARAAGFSWDEIAGPLMMSKQSAHEKFAKHVEAEAEELPTRTAPA</sequence>
<gene>
    <name evidence="1" type="ORF">H1R13_28090</name>
</gene>
<name>A0A7X1I5I0_9ACTN</name>
<dbReference type="OrthoDB" id="4328597at2"/>
<dbReference type="EMBL" id="JACMHY010000013">
    <property type="protein sequence ID" value="MBC2868685.1"/>
    <property type="molecule type" value="Genomic_DNA"/>
</dbReference>
<reference evidence="1 2" key="1">
    <citation type="submission" date="2020-08" db="EMBL/GenBank/DDBJ databases">
        <title>Whole-Genome Sequence of French Clinical Streptomyces mexicanus Strain Q0842.</title>
        <authorList>
            <person name="Boxberger M."/>
            <person name="La Scola B."/>
        </authorList>
    </citation>
    <scope>NUCLEOTIDE SEQUENCE [LARGE SCALE GENOMIC DNA]</scope>
    <source>
        <strain evidence="1 2">Marseille-Q0842</strain>
    </source>
</reference>
<dbReference type="AlphaFoldDB" id="A0A7X1I5I0"/>
<proteinExistence type="predicted"/>
<protein>
    <submittedName>
        <fullName evidence="1">Uncharacterized protein</fullName>
    </submittedName>
</protein>
<dbReference type="RefSeq" id="WP_159664943.1">
    <property type="nucleotide sequence ID" value="NZ_JACMHY010000013.1"/>
</dbReference>